<organism evidence="2 3">
    <name type="scientific">Apiosordaria backusii</name>
    <dbReference type="NCBI Taxonomy" id="314023"/>
    <lineage>
        <taxon>Eukaryota</taxon>
        <taxon>Fungi</taxon>
        <taxon>Dikarya</taxon>
        <taxon>Ascomycota</taxon>
        <taxon>Pezizomycotina</taxon>
        <taxon>Sordariomycetes</taxon>
        <taxon>Sordariomycetidae</taxon>
        <taxon>Sordariales</taxon>
        <taxon>Lasiosphaeriaceae</taxon>
        <taxon>Apiosordaria</taxon>
    </lineage>
</organism>
<dbReference type="AlphaFoldDB" id="A0AA40K705"/>
<feature type="compositionally biased region" description="Acidic residues" evidence="1">
    <location>
        <begin position="199"/>
        <end position="208"/>
    </location>
</feature>
<keyword evidence="3" id="KW-1185">Reference proteome</keyword>
<sequence length="240" mass="25809">MLGQPPAAYSVLDWFHITYMWKEKLSQVGLFYFGFDLNETVRLYLNPGGHKTIIGNGEGFNFNDSRLGVRVPHPPSTPTSAGASAKPSPISGGSEARVAPAAILKALKRLDWAKSAAVSSTTVNLPISQHGLGDDALGDLAAHNQDFNELLALGHMEEDRINLAALEAREADLNGRETELAERKAALDEREELLKAGEDGLEQQEEENMAYAAKQSSGGYFSKGKRKAGGEDGVAASITR</sequence>
<gene>
    <name evidence="2" type="ORF">B0T21DRAFT_406874</name>
</gene>
<dbReference type="EMBL" id="JAUKTV010000001">
    <property type="protein sequence ID" value="KAK0748348.1"/>
    <property type="molecule type" value="Genomic_DNA"/>
</dbReference>
<accession>A0AA40K705</accession>
<dbReference type="Proteomes" id="UP001172159">
    <property type="component" value="Unassembled WGS sequence"/>
</dbReference>
<feature type="region of interest" description="Disordered" evidence="1">
    <location>
        <begin position="195"/>
        <end position="240"/>
    </location>
</feature>
<name>A0AA40K705_9PEZI</name>
<proteinExistence type="predicted"/>
<evidence type="ECO:0000313" key="3">
    <source>
        <dbReference type="Proteomes" id="UP001172159"/>
    </source>
</evidence>
<comment type="caution">
    <text evidence="2">The sequence shown here is derived from an EMBL/GenBank/DDBJ whole genome shotgun (WGS) entry which is preliminary data.</text>
</comment>
<evidence type="ECO:0000313" key="2">
    <source>
        <dbReference type="EMBL" id="KAK0748348.1"/>
    </source>
</evidence>
<reference evidence="2" key="1">
    <citation type="submission" date="2023-06" db="EMBL/GenBank/DDBJ databases">
        <title>Genome-scale phylogeny and comparative genomics of the fungal order Sordariales.</title>
        <authorList>
            <consortium name="Lawrence Berkeley National Laboratory"/>
            <person name="Hensen N."/>
            <person name="Bonometti L."/>
            <person name="Westerberg I."/>
            <person name="Brannstrom I.O."/>
            <person name="Guillou S."/>
            <person name="Cros-Aarteil S."/>
            <person name="Calhoun S."/>
            <person name="Haridas S."/>
            <person name="Kuo A."/>
            <person name="Mondo S."/>
            <person name="Pangilinan J."/>
            <person name="Riley R."/>
            <person name="Labutti K."/>
            <person name="Andreopoulos B."/>
            <person name="Lipzen A."/>
            <person name="Chen C."/>
            <person name="Yanf M."/>
            <person name="Daum C."/>
            <person name="Ng V."/>
            <person name="Clum A."/>
            <person name="Steindorff A."/>
            <person name="Ohm R."/>
            <person name="Martin F."/>
            <person name="Silar P."/>
            <person name="Natvig D."/>
            <person name="Lalanne C."/>
            <person name="Gautier V."/>
            <person name="Ament-Velasquez S.L."/>
            <person name="Kruys A."/>
            <person name="Hutchinson M.I."/>
            <person name="Powell A.J."/>
            <person name="Barry K."/>
            <person name="Miller A.N."/>
            <person name="Grigoriev I.V."/>
            <person name="Debuchy R."/>
            <person name="Gladieux P."/>
            <person name="Thoren M.H."/>
            <person name="Johannesson H."/>
        </authorList>
    </citation>
    <scope>NUCLEOTIDE SEQUENCE</scope>
    <source>
        <strain evidence="2">CBS 540.89</strain>
    </source>
</reference>
<protein>
    <submittedName>
        <fullName evidence="2">Uncharacterized protein</fullName>
    </submittedName>
</protein>
<evidence type="ECO:0000256" key="1">
    <source>
        <dbReference type="SAM" id="MobiDB-lite"/>
    </source>
</evidence>
<feature type="region of interest" description="Disordered" evidence="1">
    <location>
        <begin position="72"/>
        <end position="93"/>
    </location>
</feature>